<keyword evidence="3" id="KW-1185">Reference proteome</keyword>
<name>A0AA40DU76_9PEZI</name>
<accession>A0AA40DU76</accession>
<comment type="caution">
    <text evidence="2">The sequence shown here is derived from an EMBL/GenBank/DDBJ whole genome shotgun (WGS) entry which is preliminary data.</text>
</comment>
<evidence type="ECO:0000256" key="1">
    <source>
        <dbReference type="SAM" id="MobiDB-lite"/>
    </source>
</evidence>
<protein>
    <submittedName>
        <fullName evidence="2">Uncharacterized protein</fullName>
    </submittedName>
</protein>
<gene>
    <name evidence="2" type="ORF">B0T21DRAFT_415247</name>
</gene>
<feature type="region of interest" description="Disordered" evidence="1">
    <location>
        <begin position="39"/>
        <end position="62"/>
    </location>
</feature>
<proteinExistence type="predicted"/>
<reference evidence="2" key="1">
    <citation type="submission" date="2023-06" db="EMBL/GenBank/DDBJ databases">
        <title>Genome-scale phylogeny and comparative genomics of the fungal order Sordariales.</title>
        <authorList>
            <consortium name="Lawrence Berkeley National Laboratory"/>
            <person name="Hensen N."/>
            <person name="Bonometti L."/>
            <person name="Westerberg I."/>
            <person name="Brannstrom I.O."/>
            <person name="Guillou S."/>
            <person name="Cros-Aarteil S."/>
            <person name="Calhoun S."/>
            <person name="Haridas S."/>
            <person name="Kuo A."/>
            <person name="Mondo S."/>
            <person name="Pangilinan J."/>
            <person name="Riley R."/>
            <person name="Labutti K."/>
            <person name="Andreopoulos B."/>
            <person name="Lipzen A."/>
            <person name="Chen C."/>
            <person name="Yanf M."/>
            <person name="Daum C."/>
            <person name="Ng V."/>
            <person name="Clum A."/>
            <person name="Steindorff A."/>
            <person name="Ohm R."/>
            <person name="Martin F."/>
            <person name="Silar P."/>
            <person name="Natvig D."/>
            <person name="Lalanne C."/>
            <person name="Gautier V."/>
            <person name="Ament-Velasquez S.L."/>
            <person name="Kruys A."/>
            <person name="Hutchinson M.I."/>
            <person name="Powell A.J."/>
            <person name="Barry K."/>
            <person name="Miller A.N."/>
            <person name="Grigoriev I.V."/>
            <person name="Debuchy R."/>
            <person name="Gladieux P."/>
            <person name="Thoren M.H."/>
            <person name="Johannesson H."/>
        </authorList>
    </citation>
    <scope>NUCLEOTIDE SEQUENCE</scope>
    <source>
        <strain evidence="2">CBS 540.89</strain>
    </source>
</reference>
<feature type="compositionally biased region" description="Basic and acidic residues" evidence="1">
    <location>
        <begin position="50"/>
        <end position="60"/>
    </location>
</feature>
<evidence type="ECO:0000313" key="2">
    <source>
        <dbReference type="EMBL" id="KAK0716524.1"/>
    </source>
</evidence>
<sequence>MILVAYFLGCWLFSVYRQRRNGFRLRKSFRVLEIGIPSSTSTSNGTAPDTDGRNDKRRPVDVTPISANTSTAATNNTGDRTANLTAIGHCLNRCTYTRLSCLNDDGNNRRSSSFATTTEYPASTYTDKEKYE</sequence>
<dbReference type="AlphaFoldDB" id="A0AA40DU76"/>
<dbReference type="EMBL" id="JAUKTV010000014">
    <property type="protein sequence ID" value="KAK0716524.1"/>
    <property type="molecule type" value="Genomic_DNA"/>
</dbReference>
<evidence type="ECO:0000313" key="3">
    <source>
        <dbReference type="Proteomes" id="UP001172159"/>
    </source>
</evidence>
<organism evidence="2 3">
    <name type="scientific">Apiosordaria backusii</name>
    <dbReference type="NCBI Taxonomy" id="314023"/>
    <lineage>
        <taxon>Eukaryota</taxon>
        <taxon>Fungi</taxon>
        <taxon>Dikarya</taxon>
        <taxon>Ascomycota</taxon>
        <taxon>Pezizomycotina</taxon>
        <taxon>Sordariomycetes</taxon>
        <taxon>Sordariomycetidae</taxon>
        <taxon>Sordariales</taxon>
        <taxon>Lasiosphaeriaceae</taxon>
        <taxon>Apiosordaria</taxon>
    </lineage>
</organism>
<dbReference type="Proteomes" id="UP001172159">
    <property type="component" value="Unassembled WGS sequence"/>
</dbReference>